<feature type="domain" description="DUF4140" evidence="3">
    <location>
        <begin position="4"/>
        <end position="102"/>
    </location>
</feature>
<feature type="coiled-coil region" evidence="1">
    <location>
        <begin position="71"/>
        <end position="105"/>
    </location>
</feature>
<evidence type="ECO:0000313" key="4">
    <source>
        <dbReference type="EMBL" id="GAA4305559.1"/>
    </source>
</evidence>
<dbReference type="EMBL" id="BAABGX010000002">
    <property type="protein sequence ID" value="GAA4305559.1"/>
    <property type="molecule type" value="Genomic_DNA"/>
</dbReference>
<dbReference type="InterPro" id="IPR025554">
    <property type="entry name" value="DUF4140"/>
</dbReference>
<dbReference type="Pfam" id="PF13600">
    <property type="entry name" value="DUF4140"/>
    <property type="match status" value="1"/>
</dbReference>
<organism evidence="4 5">
    <name type="scientific">Nibribacter koreensis</name>
    <dbReference type="NCBI Taxonomy" id="1084519"/>
    <lineage>
        <taxon>Bacteria</taxon>
        <taxon>Pseudomonadati</taxon>
        <taxon>Bacteroidota</taxon>
        <taxon>Cytophagia</taxon>
        <taxon>Cytophagales</taxon>
        <taxon>Hymenobacteraceae</taxon>
        <taxon>Nibribacter</taxon>
    </lineage>
</organism>
<protein>
    <submittedName>
        <fullName evidence="4">Mucoidy inhibitor MuiA</fullName>
    </submittedName>
</protein>
<dbReference type="PANTHER" id="PTHR31005:SF8">
    <property type="entry name" value="DUF4139 DOMAIN-CONTAINING PROTEIN"/>
    <property type="match status" value="1"/>
</dbReference>
<accession>A0ABP8FK34</accession>
<keyword evidence="5" id="KW-1185">Reference proteome</keyword>
<evidence type="ECO:0000256" key="1">
    <source>
        <dbReference type="SAM" id="Coils"/>
    </source>
</evidence>
<keyword evidence="1" id="KW-0175">Coiled coil</keyword>
<dbReference type="PANTHER" id="PTHR31005">
    <property type="entry name" value="DUF4139 DOMAIN-CONTAINING PROTEIN"/>
    <property type="match status" value="1"/>
</dbReference>
<gene>
    <name evidence="4" type="primary">muiA</name>
    <name evidence="4" type="ORF">GCM10023183_19890</name>
</gene>
<dbReference type="Pfam" id="PF13598">
    <property type="entry name" value="DUF4139"/>
    <property type="match status" value="1"/>
</dbReference>
<evidence type="ECO:0000259" key="2">
    <source>
        <dbReference type="Pfam" id="PF13598"/>
    </source>
</evidence>
<dbReference type="NCBIfam" id="TIGR02231">
    <property type="entry name" value="mucoidy inhibitor MuiA family protein"/>
    <property type="match status" value="1"/>
</dbReference>
<evidence type="ECO:0000313" key="5">
    <source>
        <dbReference type="Proteomes" id="UP001501844"/>
    </source>
</evidence>
<dbReference type="RefSeq" id="WP_345165299.1">
    <property type="nucleotide sequence ID" value="NZ_BAABGX010000002.1"/>
</dbReference>
<proteinExistence type="predicted"/>
<dbReference type="InterPro" id="IPR011935">
    <property type="entry name" value="CHP02231"/>
</dbReference>
<feature type="domain" description="DUF4139" evidence="2">
    <location>
        <begin position="187"/>
        <end position="506"/>
    </location>
</feature>
<reference evidence="5" key="1">
    <citation type="journal article" date="2019" name="Int. J. Syst. Evol. Microbiol.">
        <title>The Global Catalogue of Microorganisms (GCM) 10K type strain sequencing project: providing services to taxonomists for standard genome sequencing and annotation.</title>
        <authorList>
            <consortium name="The Broad Institute Genomics Platform"/>
            <consortium name="The Broad Institute Genome Sequencing Center for Infectious Disease"/>
            <person name="Wu L."/>
            <person name="Ma J."/>
        </authorList>
    </citation>
    <scope>NUCLEOTIDE SEQUENCE [LARGE SCALE GENOMIC DNA]</scope>
    <source>
        <strain evidence="5">JCM 17917</strain>
    </source>
</reference>
<dbReference type="InterPro" id="IPR037291">
    <property type="entry name" value="DUF4139"/>
</dbReference>
<comment type="caution">
    <text evidence="4">The sequence shown here is derived from an EMBL/GenBank/DDBJ whole genome shotgun (WGS) entry which is preliminary data.</text>
</comment>
<name>A0ABP8FK34_9BACT</name>
<sequence length="513" mass="56819">MKAVTVFLNRAQVTNVGKGMVDAGVTELVLDGLPSQLDERSVQVNPTGSVTLLSVRYEQNYLIGSQKPRETEQLEDSLKSYTGQIRSLTDQREVLQKEEAMLQANQSIGGSQTGITAARLKEVADFYRARLLSIRKEMQTVDIRLEILKARQTRFANQLNTVRVQGQKSTSKVIVAVKATSRTQVGLEVTYLVYNAGWEPIYDIRATGAQGPVQLQYKANVHQNTGVNWDNVQLTLATTNPAEGAQKPELEPQRLEMAPLIKRSVKFTRPVIKKDEEVRQLNEVVVTGYGVTRDAAAPATSTADFTEAVATTLAAEFKIGIPFSVPSDGEPHTVDVQQHSLTTAYAHTTVPKLDPTAFLVAHLTNWENLKLLPGEANIFLDGTFTGKSVIDPTQTKDTLTLSLGRDQNVVVQRERMKDFQKRSTLGSNIKEQFGYEISLRNTKSTPVTITVEDQIPISTHSDIEVSEVNTNGGKLDKETGKVTWLVTLKPNETVKKNLRFEVKYPKNNRISGL</sequence>
<dbReference type="Proteomes" id="UP001501844">
    <property type="component" value="Unassembled WGS sequence"/>
</dbReference>
<evidence type="ECO:0000259" key="3">
    <source>
        <dbReference type="Pfam" id="PF13600"/>
    </source>
</evidence>